<feature type="region of interest" description="Disordered" evidence="3">
    <location>
        <begin position="1095"/>
        <end position="1137"/>
    </location>
</feature>
<sequence>MPLSRFSVRNEYGLGQPELYREVDKEDPKALLDGVAVAGLVGILRQLGDLAEFAAEVFHGLQEQVMTTASRSHKLMVRVQHIEASLPPLEKAVLAQTSHIHFAYTAGSEWHPRIQLEQNHFVYNDLPRFIMDSYEECRDPPRFYMLDKFDAGGPGSCLKRYSDPTFFKRVSGSSIEATAEKNPRDKKARKSKKKRSSQRNGEISRVASLSNHSGRMNFTCPEVSGRTSSQTTSTVDMTLKSDLGYHSNSFGSRTGSGYIECVFNLDSSLQPGELESKVSTSRSMQHIDALDSGICDEPTQLVYDDIPQSSSEEQIARSSSCVTWDEKEEIVEPEDQQCDRDEAPEVLSEIFDIDAQDTGVFNYRNVDQMDILVADEETPKSISDGNQLDEIESEADNYVDALNTIESESENDLDCQTKREVEQYSCTVGNGRDEDEIHELMAHSSDHYPFNIDSHTESNISSSNGMPSSLPNSVPSKSIVHEQTAQIPEKSYDLDPHSSSNGMPFSLPNSVPSYSIIPEQAPQIPKESSDLDTHSSCNGMPFSLLNSVPSKSILHEQTTQNPEKSSDLDPHSSSNGIPSSLPNSASKSIAHEQTPQIPEKSSYLDNSLGIDYLASADILDGPKVESVISDGPKIEPVSSDPSFSCARISELQDQSGDNKIISSSCESQQSHAEFSGGHPVSFWTNGGLLGLEPSKPPDFAVSNATSQNVARTNHETGSPPNHNLKGDGHIEKLDTPVWSADSDAKFENSSGSYNSKRFNSSNVTALSASGAELVPVVEAKLTEANQGNDPNSSLVFGLGHRLLVNGFRGKLSLAHNDKSKSVSFLETGVSNQGSGFHRDAHQTISEITFVEQFGYGSPLSSLTSSPPIEHMKISFNPVDGSDTSKLKLKFPDGSHSHESVRDMFASFQLVPEPSIPLHDYDSESDDDTFCRSSPYMSDDCLSHHSDSNSEQWESGESTGGSKDQEMYDALCRMSSMESVSSSMQGEGTMKNGMHMDRGLQSVYTDSGVLSGLDLPSFETMNPLLQRESKTNPVNLLIQNPRDHNPLPPPLPPVQWRVSKHHSDGTEDIQYAVSEDHEHALDLKLLGSTISQQPELAPAWQQSTNREVIASKQESKQDQQKLNGHKEANRDANGKAMDEKDDFLHQIRTKSFILRPTATARPNFTSGPPAKVTAILEKANAIRQAVGSDYGDEDDNWSDT</sequence>
<feature type="region of interest" description="Disordered" evidence="3">
    <location>
        <begin position="448"/>
        <end position="515"/>
    </location>
</feature>
<evidence type="ECO:0000313" key="4">
    <source>
        <dbReference type="EMBL" id="KAK2642426.1"/>
    </source>
</evidence>
<reference evidence="4" key="1">
    <citation type="journal article" date="2023" name="Plant J.">
        <title>Genome sequences and population genomics provide insights into the demographic history, inbreeding, and mutation load of two 'living fossil' tree species of Dipteronia.</title>
        <authorList>
            <person name="Feng Y."/>
            <person name="Comes H.P."/>
            <person name="Chen J."/>
            <person name="Zhu S."/>
            <person name="Lu R."/>
            <person name="Zhang X."/>
            <person name="Li P."/>
            <person name="Qiu J."/>
            <person name="Olsen K.M."/>
            <person name="Qiu Y."/>
        </authorList>
    </citation>
    <scope>NUCLEOTIDE SEQUENCE</scope>
    <source>
        <strain evidence="4">KIB01</strain>
    </source>
</reference>
<feature type="region of interest" description="Disordered" evidence="3">
    <location>
        <begin position="658"/>
        <end position="677"/>
    </location>
</feature>
<dbReference type="PANTHER" id="PTHR12902:SF33">
    <property type="entry name" value="PROTEIN SCAR3"/>
    <property type="match status" value="1"/>
</dbReference>
<dbReference type="GO" id="GO:0034237">
    <property type="term" value="F:protein kinase A regulatory subunit binding"/>
    <property type="evidence" value="ECO:0007669"/>
    <property type="project" value="TreeGrafter"/>
</dbReference>
<feature type="compositionally biased region" description="Polar residues" evidence="3">
    <location>
        <begin position="1095"/>
        <end position="1105"/>
    </location>
</feature>
<keyword evidence="2" id="KW-0963">Cytoplasm</keyword>
<evidence type="ECO:0000313" key="5">
    <source>
        <dbReference type="Proteomes" id="UP001280121"/>
    </source>
</evidence>
<evidence type="ECO:0000256" key="2">
    <source>
        <dbReference type="RuleBase" id="RU367034"/>
    </source>
</evidence>
<feature type="region of interest" description="Disordered" evidence="3">
    <location>
        <begin position="523"/>
        <end position="542"/>
    </location>
</feature>
<dbReference type="Gene3D" id="1.20.5.340">
    <property type="match status" value="1"/>
</dbReference>
<dbReference type="AlphaFoldDB" id="A0AAD9TUZ9"/>
<dbReference type="Gene3D" id="6.10.280.150">
    <property type="match status" value="1"/>
</dbReference>
<dbReference type="GO" id="GO:0071933">
    <property type="term" value="F:Arp2/3 complex binding"/>
    <property type="evidence" value="ECO:0007669"/>
    <property type="project" value="TreeGrafter"/>
</dbReference>
<dbReference type="GO" id="GO:0030036">
    <property type="term" value="P:actin cytoskeleton organization"/>
    <property type="evidence" value="ECO:0007669"/>
    <property type="project" value="UniProtKB-UniRule"/>
</dbReference>
<feature type="compositionally biased region" description="Polar residues" evidence="3">
    <location>
        <begin position="571"/>
        <end position="596"/>
    </location>
</feature>
<keyword evidence="2" id="KW-0206">Cytoskeleton</keyword>
<feature type="compositionally biased region" description="Polar residues" evidence="3">
    <location>
        <begin position="658"/>
        <end position="672"/>
    </location>
</feature>
<keyword evidence="5" id="KW-1185">Reference proteome</keyword>
<dbReference type="GO" id="GO:0005856">
    <property type="term" value="C:cytoskeleton"/>
    <property type="evidence" value="ECO:0007669"/>
    <property type="project" value="UniProtKB-SubCell"/>
</dbReference>
<gene>
    <name evidence="4" type="ORF">Ddye_024189</name>
</gene>
<proteinExistence type="inferred from homology"/>
<dbReference type="EMBL" id="JANJYI010000007">
    <property type="protein sequence ID" value="KAK2642426.1"/>
    <property type="molecule type" value="Genomic_DNA"/>
</dbReference>
<feature type="compositionally biased region" description="Polar residues" evidence="3">
    <location>
        <begin position="497"/>
        <end position="513"/>
    </location>
</feature>
<feature type="compositionally biased region" description="Polar residues" evidence="3">
    <location>
        <begin position="948"/>
        <end position="961"/>
    </location>
</feature>
<evidence type="ECO:0000256" key="1">
    <source>
        <dbReference type="ARBA" id="ARBA00006993"/>
    </source>
</evidence>
<feature type="region of interest" description="Disordered" evidence="3">
    <location>
        <begin position="174"/>
        <end position="232"/>
    </location>
</feature>
<protein>
    <recommendedName>
        <fullName evidence="2">Protein SCAR</fullName>
    </recommendedName>
    <alternativeName>
        <fullName evidence="2">Protein WAVE</fullName>
    </alternativeName>
</protein>
<dbReference type="PANTHER" id="PTHR12902">
    <property type="entry name" value="WASP-1"/>
    <property type="match status" value="1"/>
</dbReference>
<evidence type="ECO:0000256" key="3">
    <source>
        <dbReference type="SAM" id="MobiDB-lite"/>
    </source>
</evidence>
<comment type="similarity">
    <text evidence="1 2">Belongs to the SCAR/WAVE family.</text>
</comment>
<comment type="caution">
    <text evidence="4">The sequence shown here is derived from an EMBL/GenBank/DDBJ whole genome shotgun (WGS) entry which is preliminary data.</text>
</comment>
<comment type="subcellular location">
    <subcellularLocation>
        <location evidence="2">Cytoplasm</location>
        <location evidence="2">Cytoskeleton</location>
    </subcellularLocation>
</comment>
<dbReference type="GO" id="GO:2000601">
    <property type="term" value="P:positive regulation of Arp2/3 complex-mediated actin nucleation"/>
    <property type="evidence" value="ECO:0007669"/>
    <property type="project" value="TreeGrafter"/>
</dbReference>
<feature type="compositionally biased region" description="Basic residues" evidence="3">
    <location>
        <begin position="186"/>
        <end position="197"/>
    </location>
</feature>
<feature type="compositionally biased region" description="Low complexity" evidence="3">
    <location>
        <begin position="458"/>
        <end position="473"/>
    </location>
</feature>
<comment type="function">
    <text evidence="2">Involved in regulation of actin and microtubule organization. Part of a WAVE complex that activates the Arp2/3 complex.</text>
</comment>
<accession>A0AAD9TUZ9</accession>
<feature type="region of interest" description="Disordered" evidence="3">
    <location>
        <begin position="940"/>
        <end position="963"/>
    </location>
</feature>
<feature type="compositionally biased region" description="Polar residues" evidence="3">
    <location>
        <begin position="207"/>
        <end position="216"/>
    </location>
</feature>
<dbReference type="Proteomes" id="UP001280121">
    <property type="component" value="Unassembled WGS sequence"/>
</dbReference>
<dbReference type="InterPro" id="IPR028288">
    <property type="entry name" value="SCAR/WAVE_fam"/>
</dbReference>
<keyword evidence="2" id="KW-0009">Actin-binding</keyword>
<organism evidence="4 5">
    <name type="scientific">Dipteronia dyeriana</name>
    <dbReference type="NCBI Taxonomy" id="168575"/>
    <lineage>
        <taxon>Eukaryota</taxon>
        <taxon>Viridiplantae</taxon>
        <taxon>Streptophyta</taxon>
        <taxon>Embryophyta</taxon>
        <taxon>Tracheophyta</taxon>
        <taxon>Spermatophyta</taxon>
        <taxon>Magnoliopsida</taxon>
        <taxon>eudicotyledons</taxon>
        <taxon>Gunneridae</taxon>
        <taxon>Pentapetalae</taxon>
        <taxon>rosids</taxon>
        <taxon>malvids</taxon>
        <taxon>Sapindales</taxon>
        <taxon>Sapindaceae</taxon>
        <taxon>Hippocastanoideae</taxon>
        <taxon>Acereae</taxon>
        <taxon>Dipteronia</taxon>
    </lineage>
</organism>
<name>A0AAD9TUZ9_9ROSI</name>
<dbReference type="GO" id="GO:0003779">
    <property type="term" value="F:actin binding"/>
    <property type="evidence" value="ECO:0007669"/>
    <property type="project" value="UniProtKB-UniRule"/>
</dbReference>
<feature type="compositionally biased region" description="Basic and acidic residues" evidence="3">
    <location>
        <begin position="1112"/>
        <end position="1137"/>
    </location>
</feature>
<feature type="region of interest" description="Disordered" evidence="3">
    <location>
        <begin position="555"/>
        <end position="602"/>
    </location>
</feature>